<feature type="region of interest" description="Disordered" evidence="1">
    <location>
        <begin position="143"/>
        <end position="166"/>
    </location>
</feature>
<dbReference type="PANTHER" id="PTHR34567">
    <property type="entry name" value="FK506-BINDING-LIKE PROTEIN"/>
    <property type="match status" value="1"/>
</dbReference>
<name>A0A8K0GWT1_9ROSA</name>
<dbReference type="EMBL" id="VOIH02000009">
    <property type="protein sequence ID" value="KAF3437380.1"/>
    <property type="molecule type" value="Genomic_DNA"/>
</dbReference>
<feature type="compositionally biased region" description="Basic and acidic residues" evidence="1">
    <location>
        <begin position="305"/>
        <end position="314"/>
    </location>
</feature>
<evidence type="ECO:0000313" key="3">
    <source>
        <dbReference type="Proteomes" id="UP000796880"/>
    </source>
</evidence>
<dbReference type="AlphaFoldDB" id="A0A8K0GWT1"/>
<proteinExistence type="predicted"/>
<dbReference type="PANTHER" id="PTHR34567:SF9">
    <property type="entry name" value="CONTAINING PROTEIN, PUTATIVE-RELATED"/>
    <property type="match status" value="1"/>
</dbReference>
<feature type="compositionally biased region" description="Polar residues" evidence="1">
    <location>
        <begin position="368"/>
        <end position="381"/>
    </location>
</feature>
<keyword evidence="3" id="KW-1185">Reference proteome</keyword>
<feature type="region of interest" description="Disordered" evidence="1">
    <location>
        <begin position="277"/>
        <end position="314"/>
    </location>
</feature>
<feature type="compositionally biased region" description="Basic and acidic residues" evidence="1">
    <location>
        <begin position="354"/>
        <end position="366"/>
    </location>
</feature>
<organism evidence="2 3">
    <name type="scientific">Rhamnella rubrinervis</name>
    <dbReference type="NCBI Taxonomy" id="2594499"/>
    <lineage>
        <taxon>Eukaryota</taxon>
        <taxon>Viridiplantae</taxon>
        <taxon>Streptophyta</taxon>
        <taxon>Embryophyta</taxon>
        <taxon>Tracheophyta</taxon>
        <taxon>Spermatophyta</taxon>
        <taxon>Magnoliopsida</taxon>
        <taxon>eudicotyledons</taxon>
        <taxon>Gunneridae</taxon>
        <taxon>Pentapetalae</taxon>
        <taxon>rosids</taxon>
        <taxon>fabids</taxon>
        <taxon>Rosales</taxon>
        <taxon>Rhamnaceae</taxon>
        <taxon>rhamnoid group</taxon>
        <taxon>Rhamneae</taxon>
        <taxon>Rhamnella</taxon>
    </lineage>
</organism>
<comment type="caution">
    <text evidence="2">The sequence shown here is derived from an EMBL/GenBank/DDBJ whole genome shotgun (WGS) entry which is preliminary data.</text>
</comment>
<evidence type="ECO:0000313" key="2">
    <source>
        <dbReference type="EMBL" id="KAF3437380.1"/>
    </source>
</evidence>
<accession>A0A8K0GWT1</accession>
<evidence type="ECO:0000256" key="1">
    <source>
        <dbReference type="SAM" id="MobiDB-lite"/>
    </source>
</evidence>
<feature type="region of interest" description="Disordered" evidence="1">
    <location>
        <begin position="344"/>
        <end position="400"/>
    </location>
</feature>
<dbReference type="Proteomes" id="UP000796880">
    <property type="component" value="Unassembled WGS sequence"/>
</dbReference>
<protein>
    <submittedName>
        <fullName evidence="2">Uncharacterized protein</fullName>
    </submittedName>
</protein>
<gene>
    <name evidence="2" type="ORF">FNV43_RR20133</name>
</gene>
<reference evidence="2" key="1">
    <citation type="submission" date="2020-03" db="EMBL/GenBank/DDBJ databases">
        <title>A high-quality chromosome-level genome assembly of a woody plant with both climbing and erect habits, Rhamnella rubrinervis.</title>
        <authorList>
            <person name="Lu Z."/>
            <person name="Yang Y."/>
            <person name="Zhu X."/>
            <person name="Sun Y."/>
        </authorList>
    </citation>
    <scope>NUCLEOTIDE SEQUENCE</scope>
    <source>
        <strain evidence="2">BYM</strain>
        <tissue evidence="2">Leaf</tissue>
    </source>
</reference>
<sequence>MAPEVASYAIRPRTSSFTFGFLRNIESSNLFMLLAVILAPGFEQDGIPLWEKRFCSLIGSMPWRKIVDAKKFMYCHSNVIDWEDTAGEEAFQNAKKRFWAEMNGLYCDIRLPDPDIYIDEIDWNPVIDPELIKELDREYFAPDDGEENRKAGRKNKKTRNSVSIPSDNLVHGVNPWECNIIPGTGAWESKRTGLNQWNNDRNGSKNLENKDNPWECNVAQRSGNKKDNAWGDCKNNSWGMGWNWTESHVNQPRNWNDDGNRWDRGCQGFASVKNNGWRNSWGMNKQESKNKESFDNPWKLSVSHQDSRAPEDGGWRDYGGVTNCRKQLDHCNNQKKTFEFRRARGGWGDWNGDDTQKREDSHHDINGYRNSRLQGDANQTGGPHWRGNNKKRSFFPLSSR</sequence>
<dbReference type="OrthoDB" id="1888797at2759"/>